<dbReference type="Proteomes" id="UP000308600">
    <property type="component" value="Unassembled WGS sequence"/>
</dbReference>
<evidence type="ECO:0000313" key="1">
    <source>
        <dbReference type="EMBL" id="TFK77453.1"/>
    </source>
</evidence>
<evidence type="ECO:0000313" key="2">
    <source>
        <dbReference type="Proteomes" id="UP000308600"/>
    </source>
</evidence>
<sequence length="962" mass="104176">MFTVKATYRGETRKFSFQDINTFPSFSQLCNQLYRVFPISHSYHLSKLLFSPDALKPARILLSKEVRAEVDYQECIAPYSAKAWPNALLRFTVYDETPHKTPSMSSANLSVDTIHFQPSVGESFYPNSSANFGPVISLPAPAPAISHFHIPPPPILYPVPPVPSTPNSPPGLPPPQTGFLAMDVDPPTQSTEKGKAPKACCNVAETKQEIQVLISNLQGYLSRLSTTTFDDAPSTASNLERKSASATSVCSMCITECNGTWYTCEMCHVITCAKCKNRGSVSYCFSTFGPHVFQVRSDKDSTGVSGIHLRPLPDPPTSTSQLRGTEQAGSFSPPEASTTPRPSSGFCPGMRSSSQGPLPAVHRGVYCDMCTKGIVGVRHKCVDCPDYDLCTACFDDSGVEKHNTLHTFINIKEPGRVIVHTVYSGGERDATAHEAPRASPGQTQASLAIHNASCDLCDGRIEGSRYKCANCPDFDTCAACFDITAETHPRHTFVKLTNPSDFIRREHGATPQMHFATCDECNKTIFGVRFKCMHPACPDYDLCDACEALPIALHPDNHPLLKIKSNDALIPTVIRDNKLSVVQPTSTLERTFDSGFIRNPSTGGESPIQSPTPFSPITTPKSVSSLVLDDDHGIPPVQAVEVAQTDPTEVGLEAVYPSQVPVSPLSIGSSRTSIESEESNAELLQTIVLKPPVIRSSSETDNTLNQPSSPLPVAWASSPRNTLRHLLSDVELTPHAPAQTVNQEVVSINPKSEDLSVSAPLQSLLRGRFISDETVLDGQVFPPGAEFMKCWKMENDGKCDWPETTELVFVAGHSLGVTQTVKVGSVKVGASVELWTGELKAPETPGRYVSYWRLRDNDHLFGNSIWIDITVAENTPEADESLASSSVIIMPSATPDMSVTGGGPPSTDRSMPDTASDDGSTISSVSLMSLPASDDDDELRTQAVNGEQDYVVLFDDRSTSSD</sequence>
<protein>
    <submittedName>
        <fullName evidence="1">Uncharacterized protein</fullName>
    </submittedName>
</protein>
<name>A0ACD3BH58_9AGAR</name>
<reference evidence="1 2" key="1">
    <citation type="journal article" date="2019" name="Nat. Ecol. Evol.">
        <title>Megaphylogeny resolves global patterns of mushroom evolution.</title>
        <authorList>
            <person name="Varga T."/>
            <person name="Krizsan K."/>
            <person name="Foldi C."/>
            <person name="Dima B."/>
            <person name="Sanchez-Garcia M."/>
            <person name="Sanchez-Ramirez S."/>
            <person name="Szollosi G.J."/>
            <person name="Szarkandi J.G."/>
            <person name="Papp V."/>
            <person name="Albert L."/>
            <person name="Andreopoulos W."/>
            <person name="Angelini C."/>
            <person name="Antonin V."/>
            <person name="Barry K.W."/>
            <person name="Bougher N.L."/>
            <person name="Buchanan P."/>
            <person name="Buyck B."/>
            <person name="Bense V."/>
            <person name="Catcheside P."/>
            <person name="Chovatia M."/>
            <person name="Cooper J."/>
            <person name="Damon W."/>
            <person name="Desjardin D."/>
            <person name="Finy P."/>
            <person name="Geml J."/>
            <person name="Haridas S."/>
            <person name="Hughes K."/>
            <person name="Justo A."/>
            <person name="Karasinski D."/>
            <person name="Kautmanova I."/>
            <person name="Kiss B."/>
            <person name="Kocsube S."/>
            <person name="Kotiranta H."/>
            <person name="LaButti K.M."/>
            <person name="Lechner B.E."/>
            <person name="Liimatainen K."/>
            <person name="Lipzen A."/>
            <person name="Lukacs Z."/>
            <person name="Mihaltcheva S."/>
            <person name="Morgado L.N."/>
            <person name="Niskanen T."/>
            <person name="Noordeloos M.E."/>
            <person name="Ohm R.A."/>
            <person name="Ortiz-Santana B."/>
            <person name="Ovrebo C."/>
            <person name="Racz N."/>
            <person name="Riley R."/>
            <person name="Savchenko A."/>
            <person name="Shiryaev A."/>
            <person name="Soop K."/>
            <person name="Spirin V."/>
            <person name="Szebenyi C."/>
            <person name="Tomsovsky M."/>
            <person name="Tulloss R.E."/>
            <person name="Uehling J."/>
            <person name="Grigoriev I.V."/>
            <person name="Vagvolgyi C."/>
            <person name="Papp T."/>
            <person name="Martin F.M."/>
            <person name="Miettinen O."/>
            <person name="Hibbett D.S."/>
            <person name="Nagy L.G."/>
        </authorList>
    </citation>
    <scope>NUCLEOTIDE SEQUENCE [LARGE SCALE GENOMIC DNA]</scope>
    <source>
        <strain evidence="1 2">NL-1719</strain>
    </source>
</reference>
<accession>A0ACD3BH58</accession>
<dbReference type="EMBL" id="ML208259">
    <property type="protein sequence ID" value="TFK77453.1"/>
    <property type="molecule type" value="Genomic_DNA"/>
</dbReference>
<organism evidence="1 2">
    <name type="scientific">Pluteus cervinus</name>
    <dbReference type="NCBI Taxonomy" id="181527"/>
    <lineage>
        <taxon>Eukaryota</taxon>
        <taxon>Fungi</taxon>
        <taxon>Dikarya</taxon>
        <taxon>Basidiomycota</taxon>
        <taxon>Agaricomycotina</taxon>
        <taxon>Agaricomycetes</taxon>
        <taxon>Agaricomycetidae</taxon>
        <taxon>Agaricales</taxon>
        <taxon>Pluteineae</taxon>
        <taxon>Pluteaceae</taxon>
        <taxon>Pluteus</taxon>
    </lineage>
</organism>
<keyword evidence="2" id="KW-1185">Reference proteome</keyword>
<gene>
    <name evidence="1" type="ORF">BDN72DRAFT_873746</name>
</gene>
<proteinExistence type="predicted"/>